<feature type="binding site" evidence="4">
    <location>
        <position position="221"/>
    </location>
    <ligand>
        <name>a divalent metal cation</name>
        <dbReference type="ChEBI" id="CHEBI:60240"/>
        <label>1</label>
    </ligand>
</feature>
<proteinExistence type="inferred from homology"/>
<feature type="binding site" evidence="4">
    <location>
        <position position="376"/>
    </location>
    <ligand>
        <name>a divalent metal cation</name>
        <dbReference type="ChEBI" id="CHEBI:60240"/>
        <label>1</label>
    </ligand>
</feature>
<evidence type="ECO:0000256" key="2">
    <source>
        <dbReference type="ARBA" id="ARBA00022112"/>
    </source>
</evidence>
<protein>
    <recommendedName>
        <fullName evidence="2">GTP cyclohydrolase 1 type 2 homolog</fullName>
    </recommendedName>
</protein>
<sequence length="409" mass="44383">MKFLKALGIGIATQLSVTILSVILLLAFCSVSPGGASVILSGVVALGAYIGFYFKFKKPNVGKAFYWLSFAFIPLVIHTIVMVLVYIHCEKDVAEALSRGTWFPALNYMPFVAMMPALVIIAVTTFITGFYELLDAKIKDRNTPDSTSDIKKELTKMTTVYDIYSFIEDLAPYRLQEGYDNSGLNVGEMSAEVRSVLVALDCTAEVAREACQRDFDLVLTHHPVIFRGLKTLVPNDPAVILAAGGKNALSMHTNFDSAEGGMNDVLCKMLGLKPESALHEENGVGCGYVCECDGMNVRELAQRAKDVLGCRVVRFSGGESEISRVGVCSGSGGSFLADAAEKGCQVLLTGDVKHDVFIDGENMGVSVIDAGHFYTENIFCEFIAGELKNKFSDLRVEIAVSNRDIVEVI</sequence>
<dbReference type="GO" id="GO:0046872">
    <property type="term" value="F:metal ion binding"/>
    <property type="evidence" value="ECO:0007669"/>
    <property type="project" value="UniProtKB-KW"/>
</dbReference>
<evidence type="ECO:0000256" key="4">
    <source>
        <dbReference type="PIRSR" id="PIRSR602678-1"/>
    </source>
</evidence>
<feature type="binding site" evidence="4">
    <location>
        <position position="372"/>
    </location>
    <ligand>
        <name>a divalent metal cation</name>
        <dbReference type="ChEBI" id="CHEBI:60240"/>
        <label>1</label>
    </ligand>
</feature>
<gene>
    <name evidence="6" type="ORF">PNU62_07545</name>
</gene>
<dbReference type="PANTHER" id="PTHR13799:SF14">
    <property type="entry name" value="GTP CYCLOHYDROLASE 1 TYPE 2 HOMOLOG"/>
    <property type="match status" value="1"/>
</dbReference>
<dbReference type="RefSeq" id="WP_243240722.1">
    <property type="nucleotide sequence ID" value="NZ_JADNGL010000010.1"/>
</dbReference>
<keyword evidence="3 4" id="KW-0479">Metal-binding</keyword>
<dbReference type="GO" id="GO:0005737">
    <property type="term" value="C:cytoplasm"/>
    <property type="evidence" value="ECO:0007669"/>
    <property type="project" value="TreeGrafter"/>
</dbReference>
<keyword evidence="5" id="KW-0812">Transmembrane</keyword>
<evidence type="ECO:0000313" key="6">
    <source>
        <dbReference type="EMBL" id="MDB8744868.1"/>
    </source>
</evidence>
<evidence type="ECO:0000256" key="3">
    <source>
        <dbReference type="ARBA" id="ARBA00022723"/>
    </source>
</evidence>
<dbReference type="Pfam" id="PF01784">
    <property type="entry name" value="DUF34_NIF3"/>
    <property type="match status" value="1"/>
</dbReference>
<comment type="similarity">
    <text evidence="1">Belongs to the GTP cyclohydrolase I type 2/NIF3 family.</text>
</comment>
<organism evidence="6 7">
    <name type="scientific">Ruminococcus bicirculans</name>
    <name type="common">ex Wegman et al. 2014</name>
    <dbReference type="NCBI Taxonomy" id="1160721"/>
    <lineage>
        <taxon>Bacteria</taxon>
        <taxon>Bacillati</taxon>
        <taxon>Bacillota</taxon>
        <taxon>Clostridia</taxon>
        <taxon>Eubacteriales</taxon>
        <taxon>Oscillospiraceae</taxon>
        <taxon>Ruminococcus</taxon>
    </lineage>
</organism>
<feature type="transmembrane region" description="Helical" evidence="5">
    <location>
        <begin position="66"/>
        <end position="88"/>
    </location>
</feature>
<dbReference type="Proteomes" id="UP001211015">
    <property type="component" value="Unassembled WGS sequence"/>
</dbReference>
<evidence type="ECO:0000256" key="1">
    <source>
        <dbReference type="ARBA" id="ARBA00006964"/>
    </source>
</evidence>
<feature type="binding site" evidence="4">
    <location>
        <position position="222"/>
    </location>
    <ligand>
        <name>a divalent metal cation</name>
        <dbReference type="ChEBI" id="CHEBI:60240"/>
        <label>1</label>
    </ligand>
</feature>
<keyword evidence="5" id="KW-1133">Transmembrane helix</keyword>
<dbReference type="InterPro" id="IPR036069">
    <property type="entry name" value="DUF34/NIF3_sf"/>
</dbReference>
<dbReference type="SUPFAM" id="SSF102705">
    <property type="entry name" value="NIF3 (NGG1p interacting factor 3)-like"/>
    <property type="match status" value="1"/>
</dbReference>
<keyword evidence="5" id="KW-0472">Membrane</keyword>
<dbReference type="PANTHER" id="PTHR13799">
    <property type="entry name" value="NGG1 INTERACTING FACTOR 3"/>
    <property type="match status" value="1"/>
</dbReference>
<feature type="transmembrane region" description="Helical" evidence="5">
    <location>
        <begin position="34"/>
        <end position="54"/>
    </location>
</feature>
<name>A0AAW6E6S8_9FIRM</name>
<comment type="caution">
    <text evidence="6">The sequence shown here is derived from an EMBL/GenBank/DDBJ whole genome shotgun (WGS) entry which is preliminary data.</text>
</comment>
<dbReference type="NCBIfam" id="TIGR00486">
    <property type="entry name" value="YbgI_SA1388"/>
    <property type="match status" value="1"/>
</dbReference>
<reference evidence="6" key="1">
    <citation type="submission" date="2023-01" db="EMBL/GenBank/DDBJ databases">
        <title>Human gut microbiome strain richness.</title>
        <authorList>
            <person name="Chen-Liaw A."/>
        </authorList>
    </citation>
    <scope>NUCLEOTIDE SEQUENCE</scope>
    <source>
        <strain evidence="6">1001275st1_F4_1001275B_160808</strain>
    </source>
</reference>
<evidence type="ECO:0000313" key="7">
    <source>
        <dbReference type="Proteomes" id="UP001211015"/>
    </source>
</evidence>
<dbReference type="InterPro" id="IPR002678">
    <property type="entry name" value="DUF34/NIF3"/>
</dbReference>
<feature type="transmembrane region" description="Helical" evidence="5">
    <location>
        <begin position="7"/>
        <end position="28"/>
    </location>
</feature>
<dbReference type="EMBL" id="JAQMLV010000009">
    <property type="protein sequence ID" value="MDB8744868.1"/>
    <property type="molecule type" value="Genomic_DNA"/>
</dbReference>
<evidence type="ECO:0000256" key="5">
    <source>
        <dbReference type="SAM" id="Phobius"/>
    </source>
</evidence>
<feature type="transmembrane region" description="Helical" evidence="5">
    <location>
        <begin position="108"/>
        <end position="131"/>
    </location>
</feature>
<feature type="binding site" evidence="4">
    <location>
        <position position="256"/>
    </location>
    <ligand>
        <name>a divalent metal cation</name>
        <dbReference type="ChEBI" id="CHEBI:60240"/>
        <label>1</label>
    </ligand>
</feature>
<dbReference type="AlphaFoldDB" id="A0AAW6E6S8"/>
<dbReference type="Gene3D" id="3.40.1390.30">
    <property type="entry name" value="NIF3 (NGG1p interacting factor 3)-like"/>
    <property type="match status" value="2"/>
</dbReference>
<accession>A0AAW6E6S8</accession>
<dbReference type="FunFam" id="3.40.1390.30:FF:000001">
    <property type="entry name" value="GTP cyclohydrolase 1 type 2"/>
    <property type="match status" value="1"/>
</dbReference>